<dbReference type="OrthoDB" id="7059163at2"/>
<dbReference type="RefSeq" id="WP_127764127.1">
    <property type="nucleotide sequence ID" value="NZ_SADE01000001.1"/>
</dbReference>
<gene>
    <name evidence="1" type="ORF">EOI86_05650</name>
</gene>
<evidence type="ECO:0000313" key="2">
    <source>
        <dbReference type="Proteomes" id="UP000287447"/>
    </source>
</evidence>
<dbReference type="InterPro" id="IPR011051">
    <property type="entry name" value="RmlC_Cupin_sf"/>
</dbReference>
<comment type="caution">
    <text evidence="1">The sequence shown here is derived from an EMBL/GenBank/DDBJ whole genome shotgun (WGS) entry which is preliminary data.</text>
</comment>
<proteinExistence type="predicted"/>
<evidence type="ECO:0008006" key="3">
    <source>
        <dbReference type="Google" id="ProtNLM"/>
    </source>
</evidence>
<dbReference type="Gene3D" id="2.60.120.10">
    <property type="entry name" value="Jelly Rolls"/>
    <property type="match status" value="1"/>
</dbReference>
<dbReference type="Proteomes" id="UP000287447">
    <property type="component" value="Unassembled WGS sequence"/>
</dbReference>
<keyword evidence="2" id="KW-1185">Reference proteome</keyword>
<dbReference type="CDD" id="cd10548">
    <property type="entry name" value="cupin_CDO"/>
    <property type="match status" value="1"/>
</dbReference>
<dbReference type="InterPro" id="IPR014710">
    <property type="entry name" value="RmlC-like_jellyroll"/>
</dbReference>
<protein>
    <recommendedName>
        <fullName evidence="3">Cysteine dioxygenase</fullName>
    </recommendedName>
</protein>
<accession>A0A437QW43</accession>
<name>A0A437QW43_9PROT</name>
<dbReference type="EMBL" id="SADE01000001">
    <property type="protein sequence ID" value="RVU38755.1"/>
    <property type="molecule type" value="Genomic_DNA"/>
</dbReference>
<reference evidence="2" key="1">
    <citation type="submission" date="2019-01" db="EMBL/GenBank/DDBJ databases">
        <title>Gri0909 isolated from a small marine red alga.</title>
        <authorList>
            <person name="Kim J."/>
            <person name="Jeong S.E."/>
            <person name="Jeon C.O."/>
        </authorList>
    </citation>
    <scope>NUCLEOTIDE SEQUENCE [LARGE SCALE GENOMIC DNA]</scope>
    <source>
        <strain evidence="2">Gri0909</strain>
    </source>
</reference>
<sequence length="194" mass="21122">MSIAQERRKAVTATAERIVSIIGDAPTVDRLEQAKPHLMALAERADLFPAADFPLPTGDVTDRTYLIYDNAEGAALYAITAVPGMTYRPHDHGGSWAMIAAVQGQEKHDLYLADPAAPGTPILKETLTCEPGTAVSLTPEGIHAIEGVGTEPLLHLHFYGTRFEDQAERTEYDLAAGKTDIFRMEAFGFIVDKR</sequence>
<organism evidence="1 2">
    <name type="scientific">Hwanghaeella grinnelliae</name>
    <dbReference type="NCBI Taxonomy" id="2500179"/>
    <lineage>
        <taxon>Bacteria</taxon>
        <taxon>Pseudomonadati</taxon>
        <taxon>Pseudomonadota</taxon>
        <taxon>Alphaproteobacteria</taxon>
        <taxon>Rhodospirillales</taxon>
        <taxon>Rhodospirillaceae</taxon>
        <taxon>Hwanghaeella</taxon>
    </lineage>
</organism>
<dbReference type="AlphaFoldDB" id="A0A437QW43"/>
<evidence type="ECO:0000313" key="1">
    <source>
        <dbReference type="EMBL" id="RVU38755.1"/>
    </source>
</evidence>
<dbReference type="SUPFAM" id="SSF51182">
    <property type="entry name" value="RmlC-like cupins"/>
    <property type="match status" value="1"/>
</dbReference>